<name>A0A8J5JAU2_9STRA</name>
<evidence type="ECO:0000256" key="1">
    <source>
        <dbReference type="SAM" id="Phobius"/>
    </source>
</evidence>
<comment type="caution">
    <text evidence="2">The sequence shown here is derived from an EMBL/GenBank/DDBJ whole genome shotgun (WGS) entry which is preliminary data.</text>
</comment>
<keyword evidence="1" id="KW-1133">Transmembrane helix</keyword>
<sequence>MLTPIPAIAVTLLIDCTPLRAPSEGWQANYAFWTRWFLALVAVSVGVTLQVREAILPGTISNAGAAVIALGTSITDVSVALVIAVLWQFPIPFGYILSWSSPSMFLTSSTLQYACRYQRQWSQPC</sequence>
<gene>
    <name evidence="2" type="ORF">JG688_00006679</name>
</gene>
<reference evidence="2" key="1">
    <citation type="submission" date="2021-01" db="EMBL/GenBank/DDBJ databases">
        <title>Phytophthora aleatoria, a newly-described species from Pinus radiata is distinct from Phytophthora cactorum isolates based on comparative genomics.</title>
        <authorList>
            <person name="Mcdougal R."/>
            <person name="Panda P."/>
            <person name="Williams N."/>
            <person name="Studholme D.J."/>
        </authorList>
    </citation>
    <scope>NUCLEOTIDE SEQUENCE</scope>
    <source>
        <strain evidence="2">NZFS 4037</strain>
    </source>
</reference>
<keyword evidence="1" id="KW-0472">Membrane</keyword>
<evidence type="ECO:0000313" key="3">
    <source>
        <dbReference type="Proteomes" id="UP000709295"/>
    </source>
</evidence>
<dbReference type="Proteomes" id="UP000709295">
    <property type="component" value="Unassembled WGS sequence"/>
</dbReference>
<proteinExistence type="predicted"/>
<accession>A0A8J5JAU2</accession>
<evidence type="ECO:0000313" key="2">
    <source>
        <dbReference type="EMBL" id="KAG6966624.1"/>
    </source>
</evidence>
<dbReference type="AlphaFoldDB" id="A0A8J5JAU2"/>
<dbReference type="EMBL" id="JAENGY010000298">
    <property type="protein sequence ID" value="KAG6966624.1"/>
    <property type="molecule type" value="Genomic_DNA"/>
</dbReference>
<keyword evidence="3" id="KW-1185">Reference proteome</keyword>
<feature type="transmembrane region" description="Helical" evidence="1">
    <location>
        <begin position="93"/>
        <end position="114"/>
    </location>
</feature>
<keyword evidence="1" id="KW-0812">Transmembrane</keyword>
<protein>
    <submittedName>
        <fullName evidence="2">Uncharacterized protein</fullName>
    </submittedName>
</protein>
<organism evidence="2 3">
    <name type="scientific">Phytophthora aleatoria</name>
    <dbReference type="NCBI Taxonomy" id="2496075"/>
    <lineage>
        <taxon>Eukaryota</taxon>
        <taxon>Sar</taxon>
        <taxon>Stramenopiles</taxon>
        <taxon>Oomycota</taxon>
        <taxon>Peronosporomycetes</taxon>
        <taxon>Peronosporales</taxon>
        <taxon>Peronosporaceae</taxon>
        <taxon>Phytophthora</taxon>
    </lineage>
</organism>
<feature type="transmembrane region" description="Helical" evidence="1">
    <location>
        <begin position="30"/>
        <end position="51"/>
    </location>
</feature>
<feature type="transmembrane region" description="Helical" evidence="1">
    <location>
        <begin position="63"/>
        <end position="87"/>
    </location>
</feature>